<sequence length="233" mass="25140">MKTRHHLTCGRSAEQRGFSLVELSVVLVVIAAIMGAVMSGMNVYRQAALQRMFSEFVMGWRSTYQSYVAVSHNIQPGDDPGNPRYAINGAAGSAMCGTQLMNAMLANGIALPEGRGPELHDRYVYTDQSGAPHELRVCLVTVPWSIPGASVGTYRTAPRHVLRMEGLTPSAAISLDALVDGRVDARFGDLREDAQAASTSAATAQWSRDANARFNNLSEGQEVELVGFLLLGR</sequence>
<dbReference type="AlphaFoldDB" id="A0A370FAD4"/>
<dbReference type="Pfam" id="PF07963">
    <property type="entry name" value="N_methyl"/>
    <property type="match status" value="1"/>
</dbReference>
<keyword evidence="1" id="KW-0472">Membrane</keyword>
<reference evidence="2 3" key="1">
    <citation type="submission" date="2018-07" db="EMBL/GenBank/DDBJ databases">
        <title>Genomic Encyclopedia of Type Strains, Phase IV (KMG-IV): sequencing the most valuable type-strain genomes for metagenomic binning, comparative biology and taxonomic classification.</title>
        <authorList>
            <person name="Goeker M."/>
        </authorList>
    </citation>
    <scope>NUCLEOTIDE SEQUENCE [LARGE SCALE GENOMIC DNA]</scope>
    <source>
        <strain evidence="2 3">DSM 21352</strain>
    </source>
</reference>
<accession>A0A370FAD4</accession>
<evidence type="ECO:0000313" key="3">
    <source>
        <dbReference type="Proteomes" id="UP000255265"/>
    </source>
</evidence>
<keyword evidence="1" id="KW-0812">Transmembrane</keyword>
<dbReference type="NCBIfam" id="TIGR02532">
    <property type="entry name" value="IV_pilin_GFxxxE"/>
    <property type="match status" value="1"/>
</dbReference>
<evidence type="ECO:0000313" key="2">
    <source>
        <dbReference type="EMBL" id="RDI21893.1"/>
    </source>
</evidence>
<comment type="caution">
    <text evidence="2">The sequence shown here is derived from an EMBL/GenBank/DDBJ whole genome shotgun (WGS) entry which is preliminary data.</text>
</comment>
<dbReference type="Proteomes" id="UP000255265">
    <property type="component" value="Unassembled WGS sequence"/>
</dbReference>
<keyword evidence="3" id="KW-1185">Reference proteome</keyword>
<dbReference type="SUPFAM" id="SSF54523">
    <property type="entry name" value="Pili subunits"/>
    <property type="match status" value="1"/>
</dbReference>
<protein>
    <submittedName>
        <fullName evidence="2">Prepilin-type N-terminal cleavage/methylation domain-containing protein</fullName>
    </submittedName>
</protein>
<name>A0A370FAD4_9BURK</name>
<dbReference type="PROSITE" id="PS00409">
    <property type="entry name" value="PROKAR_NTER_METHYL"/>
    <property type="match status" value="1"/>
</dbReference>
<dbReference type="RefSeq" id="WP_114803824.1">
    <property type="nucleotide sequence ID" value="NZ_QQAV01000008.1"/>
</dbReference>
<dbReference type="InterPro" id="IPR045584">
    <property type="entry name" value="Pilin-like"/>
</dbReference>
<evidence type="ECO:0000256" key="1">
    <source>
        <dbReference type="SAM" id="Phobius"/>
    </source>
</evidence>
<dbReference type="EMBL" id="QQAV01000008">
    <property type="protein sequence ID" value="RDI21893.1"/>
    <property type="molecule type" value="Genomic_DNA"/>
</dbReference>
<keyword evidence="1" id="KW-1133">Transmembrane helix</keyword>
<gene>
    <name evidence="2" type="ORF">DFR41_10817</name>
</gene>
<dbReference type="InterPro" id="IPR012902">
    <property type="entry name" value="N_methyl_site"/>
</dbReference>
<proteinExistence type="predicted"/>
<dbReference type="OrthoDB" id="7066963at2"/>
<feature type="transmembrane region" description="Helical" evidence="1">
    <location>
        <begin position="20"/>
        <end position="44"/>
    </location>
</feature>
<organism evidence="2 3">
    <name type="scientific">Pseudacidovorax intermedius</name>
    <dbReference type="NCBI Taxonomy" id="433924"/>
    <lineage>
        <taxon>Bacteria</taxon>
        <taxon>Pseudomonadati</taxon>
        <taxon>Pseudomonadota</taxon>
        <taxon>Betaproteobacteria</taxon>
        <taxon>Burkholderiales</taxon>
        <taxon>Comamonadaceae</taxon>
        <taxon>Pseudacidovorax</taxon>
    </lineage>
</organism>